<dbReference type="InterPro" id="IPR006752">
    <property type="entry name" value="Arch_fla_DE"/>
</dbReference>
<keyword evidence="2" id="KW-0974">Archaeal flagellum</keyword>
<evidence type="ECO:0000313" key="6">
    <source>
        <dbReference type="Proteomes" id="UP000007813"/>
    </source>
</evidence>
<gene>
    <name evidence="5" type="ORF">HSB1_06970</name>
</gene>
<dbReference type="Pfam" id="PF04659">
    <property type="entry name" value="Arch_fla_DE"/>
    <property type="match status" value="1"/>
</dbReference>
<reference evidence="5 6" key="1">
    <citation type="journal article" date="2012" name="J. Bacteriol.">
        <title>Draft Genome Sequence of the Extremely Halophilic Archaeon Halogranum salarium B-1T.</title>
        <authorList>
            <person name="Kim K.K."/>
            <person name="Lee K.C."/>
            <person name="Lee J.S."/>
        </authorList>
    </citation>
    <scope>NUCLEOTIDE SEQUENCE [LARGE SCALE GENOMIC DNA]</scope>
    <source>
        <strain evidence="5 6">B-1</strain>
    </source>
</reference>
<name>J3JGG0_9EURY</name>
<protein>
    <recommendedName>
        <fullName evidence="4">Archaeal flagella protein FlaD/E domain-containing protein</fullName>
    </recommendedName>
</protein>
<organism evidence="5 6">
    <name type="scientific">Halogranum salarium B-1</name>
    <dbReference type="NCBI Taxonomy" id="1210908"/>
    <lineage>
        <taxon>Archaea</taxon>
        <taxon>Methanobacteriati</taxon>
        <taxon>Methanobacteriota</taxon>
        <taxon>Stenosarchaea group</taxon>
        <taxon>Halobacteria</taxon>
        <taxon>Halobacteriales</taxon>
        <taxon>Haloferacaceae</taxon>
    </lineage>
</organism>
<dbReference type="PANTHER" id="PTHR40698:SF1">
    <property type="entry name" value="FLAGELLA-RELATED PROTEIN D-RELATED"/>
    <property type="match status" value="1"/>
</dbReference>
<dbReference type="RefSeq" id="WP_009365806.1">
    <property type="nucleotide sequence ID" value="NZ_ALJD01000003.1"/>
</dbReference>
<accession>J3JGG0</accession>
<dbReference type="GO" id="GO:0097589">
    <property type="term" value="C:archaeal-type flagellum"/>
    <property type="evidence" value="ECO:0007669"/>
    <property type="project" value="UniProtKB-SubCell"/>
</dbReference>
<feature type="region of interest" description="Disordered" evidence="3">
    <location>
        <begin position="1"/>
        <end position="87"/>
    </location>
</feature>
<evidence type="ECO:0000259" key="4">
    <source>
        <dbReference type="Pfam" id="PF04659"/>
    </source>
</evidence>
<sequence>MTIDPRDYDLGELRDAANRSSSNGRTRRDERAGSDRPNRDGRRERSDAGRDSVDRTDVDGGNDPFRQRSRQRTRGSAEEARHSDRYRTLLMLQSAGDGTSKPYLDRMPASHAAEVTVFEWLEFLVNRAGFRGAMEAFRYYHNIDWVTEAAMHDLEEYLFGFSDAESDRHGELTADDHRESLVYLAELNALAQH</sequence>
<feature type="domain" description="Archaeal flagella protein FlaD/E" evidence="4">
    <location>
        <begin position="100"/>
        <end position="188"/>
    </location>
</feature>
<dbReference type="Proteomes" id="UP000007813">
    <property type="component" value="Unassembled WGS sequence"/>
</dbReference>
<proteinExistence type="predicted"/>
<dbReference type="GO" id="GO:0097588">
    <property type="term" value="P:archaeal or bacterial-type flagellum-dependent cell motility"/>
    <property type="evidence" value="ECO:0007669"/>
    <property type="project" value="InterPro"/>
</dbReference>
<evidence type="ECO:0000256" key="2">
    <source>
        <dbReference type="ARBA" id="ARBA00022440"/>
    </source>
</evidence>
<dbReference type="InterPro" id="IPR052494">
    <property type="entry name" value="Flagella_assembly_related"/>
</dbReference>
<dbReference type="OrthoDB" id="121879at2157"/>
<evidence type="ECO:0000313" key="5">
    <source>
        <dbReference type="EMBL" id="EJN60094.1"/>
    </source>
</evidence>
<feature type="compositionally biased region" description="Basic and acidic residues" evidence="3">
    <location>
        <begin position="26"/>
        <end position="58"/>
    </location>
</feature>
<evidence type="ECO:0000256" key="3">
    <source>
        <dbReference type="SAM" id="MobiDB-lite"/>
    </source>
</evidence>
<dbReference type="EMBL" id="ALJD01000003">
    <property type="protein sequence ID" value="EJN60094.1"/>
    <property type="molecule type" value="Genomic_DNA"/>
</dbReference>
<comment type="subcellular location">
    <subcellularLocation>
        <location evidence="1">Archaeal flagellum</location>
    </subcellularLocation>
</comment>
<comment type="caution">
    <text evidence="5">The sequence shown here is derived from an EMBL/GenBank/DDBJ whole genome shotgun (WGS) entry which is preliminary data.</text>
</comment>
<feature type="compositionally biased region" description="Basic and acidic residues" evidence="3">
    <location>
        <begin position="1"/>
        <end position="17"/>
    </location>
</feature>
<feature type="compositionally biased region" description="Basic and acidic residues" evidence="3">
    <location>
        <begin position="75"/>
        <end position="87"/>
    </location>
</feature>
<evidence type="ECO:0000256" key="1">
    <source>
        <dbReference type="ARBA" id="ARBA00004618"/>
    </source>
</evidence>
<dbReference type="PANTHER" id="PTHR40698">
    <property type="entry name" value="FLAGELLA-RELATED PROTEIN E-RELATED-RELATED"/>
    <property type="match status" value="1"/>
</dbReference>
<dbReference type="AlphaFoldDB" id="J3JGG0"/>
<dbReference type="eggNOG" id="arCOG02964">
    <property type="taxonomic scope" value="Archaea"/>
</dbReference>